<dbReference type="Proteomes" id="UP000578112">
    <property type="component" value="Unassembled WGS sequence"/>
</dbReference>
<evidence type="ECO:0000313" key="2">
    <source>
        <dbReference type="Proteomes" id="UP000578112"/>
    </source>
</evidence>
<reference evidence="1 2" key="1">
    <citation type="submission" date="2020-08" db="EMBL/GenBank/DDBJ databases">
        <title>Sequencing the genomes of 1000 actinobacteria strains.</title>
        <authorList>
            <person name="Klenk H.-P."/>
        </authorList>
    </citation>
    <scope>NUCLEOTIDE SEQUENCE [LARGE SCALE GENOMIC DNA]</scope>
    <source>
        <strain evidence="1 2">DSM 43149</strain>
    </source>
</reference>
<sequence>MVKQALLDEAAKWSALSTDMTAVQRQVDDLALQVTAFFTNNPITAQAAKNAYDGVWHLVSKLAGEAATEFKQIDEALHRAHDEYEATDGKKAYDLSRIYGK</sequence>
<dbReference type="EMBL" id="JACHNH010000001">
    <property type="protein sequence ID" value="MBB4764312.1"/>
    <property type="molecule type" value="Genomic_DNA"/>
</dbReference>
<organism evidence="1 2">
    <name type="scientific">Actinoplanes digitatis</name>
    <dbReference type="NCBI Taxonomy" id="1868"/>
    <lineage>
        <taxon>Bacteria</taxon>
        <taxon>Bacillati</taxon>
        <taxon>Actinomycetota</taxon>
        <taxon>Actinomycetes</taxon>
        <taxon>Micromonosporales</taxon>
        <taxon>Micromonosporaceae</taxon>
        <taxon>Actinoplanes</taxon>
    </lineage>
</organism>
<keyword evidence="2" id="KW-1185">Reference proteome</keyword>
<gene>
    <name evidence="1" type="ORF">BJ971_004868</name>
</gene>
<name>A0A7W7I0X0_9ACTN</name>
<dbReference type="AlphaFoldDB" id="A0A7W7I0X0"/>
<protein>
    <submittedName>
        <fullName evidence="1">Uncharacterized protein</fullName>
    </submittedName>
</protein>
<dbReference type="RefSeq" id="WP_184995515.1">
    <property type="nucleotide sequence ID" value="NZ_BOMK01000048.1"/>
</dbReference>
<comment type="caution">
    <text evidence="1">The sequence shown here is derived from an EMBL/GenBank/DDBJ whole genome shotgun (WGS) entry which is preliminary data.</text>
</comment>
<accession>A0A7W7I0X0</accession>
<proteinExistence type="predicted"/>
<evidence type="ECO:0000313" key="1">
    <source>
        <dbReference type="EMBL" id="MBB4764312.1"/>
    </source>
</evidence>